<dbReference type="InterPro" id="IPR036412">
    <property type="entry name" value="HAD-like_sf"/>
</dbReference>
<dbReference type="CDD" id="cd00024">
    <property type="entry name" value="CD_CSD"/>
    <property type="match status" value="1"/>
</dbReference>
<dbReference type="EMBL" id="CAJGYM010000010">
    <property type="protein sequence ID" value="CAD6189400.1"/>
    <property type="molecule type" value="Genomic_DNA"/>
</dbReference>
<dbReference type="AlphaFoldDB" id="A0A8S1H856"/>
<dbReference type="InterPro" id="IPR023214">
    <property type="entry name" value="HAD_sf"/>
</dbReference>
<dbReference type="InterPro" id="IPR006357">
    <property type="entry name" value="HAD-SF_hydro_IIA"/>
</dbReference>
<organism evidence="1 2">
    <name type="scientific">Caenorhabditis auriculariae</name>
    <dbReference type="NCBI Taxonomy" id="2777116"/>
    <lineage>
        <taxon>Eukaryota</taxon>
        <taxon>Metazoa</taxon>
        <taxon>Ecdysozoa</taxon>
        <taxon>Nematoda</taxon>
        <taxon>Chromadorea</taxon>
        <taxon>Rhabditida</taxon>
        <taxon>Rhabditina</taxon>
        <taxon>Rhabditomorpha</taxon>
        <taxon>Rhabditoidea</taxon>
        <taxon>Rhabditidae</taxon>
        <taxon>Peloderinae</taxon>
        <taxon>Caenorhabditis</taxon>
    </lineage>
</organism>
<dbReference type="Proteomes" id="UP000835052">
    <property type="component" value="Unassembled WGS sequence"/>
</dbReference>
<protein>
    <submittedName>
        <fullName evidence="1">Uncharacterized protein</fullName>
    </submittedName>
</protein>
<gene>
    <name evidence="1" type="ORF">CAUJ_LOCUS5319</name>
</gene>
<dbReference type="OrthoDB" id="426235at2759"/>
<evidence type="ECO:0000313" key="1">
    <source>
        <dbReference type="EMBL" id="CAD6189400.1"/>
    </source>
</evidence>
<dbReference type="SUPFAM" id="SSF56784">
    <property type="entry name" value="HAD-like"/>
    <property type="match status" value="1"/>
</dbReference>
<sequence>MAIPRFDAHGAPMKTSASTTSSAFLESNFGCTREELFKIFETVPSNTVTYRLKNLRNEPIEGKFYEQELTRYTDSSDVYKVEKILAERRKNGKWQFLVCWYVCSPEFGSWVVAEAIPYACKASPSSVGAILAPAPAERHWQRAREKSAVVHAFFSYSRGPTASSKLVQTIPSKHSAPSASYTMATARPVRGFLVDITGVLYNSCSGTDGIVIEKSAEAVKMMYQQSRVKFVSNESSHTTVNVVARLGRLGIQVNEEDIITPAPVAVEYMKKEGFVPHVFVPSRSQIVL</sequence>
<keyword evidence="2" id="KW-1185">Reference proteome</keyword>
<accession>A0A8S1H856</accession>
<dbReference type="Pfam" id="PF13344">
    <property type="entry name" value="Hydrolase_6"/>
    <property type="match status" value="1"/>
</dbReference>
<comment type="caution">
    <text evidence="1">The sequence shown here is derived from an EMBL/GenBank/DDBJ whole genome shotgun (WGS) entry which is preliminary data.</text>
</comment>
<reference evidence="1" key="1">
    <citation type="submission" date="2020-10" db="EMBL/GenBank/DDBJ databases">
        <authorList>
            <person name="Kikuchi T."/>
        </authorList>
    </citation>
    <scope>NUCLEOTIDE SEQUENCE</scope>
    <source>
        <strain evidence="1">NKZ352</strain>
    </source>
</reference>
<evidence type="ECO:0000313" key="2">
    <source>
        <dbReference type="Proteomes" id="UP000835052"/>
    </source>
</evidence>
<proteinExistence type="predicted"/>
<name>A0A8S1H856_9PELO</name>
<dbReference type="SUPFAM" id="SSF54160">
    <property type="entry name" value="Chromo domain-like"/>
    <property type="match status" value="1"/>
</dbReference>
<dbReference type="Gene3D" id="2.40.50.40">
    <property type="match status" value="1"/>
</dbReference>
<dbReference type="Gene3D" id="3.40.50.1000">
    <property type="entry name" value="HAD superfamily/HAD-like"/>
    <property type="match status" value="1"/>
</dbReference>
<dbReference type="InterPro" id="IPR016197">
    <property type="entry name" value="Chromo-like_dom_sf"/>
</dbReference>